<protein>
    <recommendedName>
        <fullName evidence="3">Threonine dehydratase</fullName>
    </recommendedName>
</protein>
<comment type="caution">
    <text evidence="1">The sequence shown here is derived from an EMBL/GenBank/DDBJ whole genome shotgun (WGS) entry which is preliminary data.</text>
</comment>
<dbReference type="Proteomes" id="UP000321363">
    <property type="component" value="Unassembled WGS sequence"/>
</dbReference>
<organism evidence="1 2">
    <name type="scientific">Metabacillus litoralis</name>
    <dbReference type="NCBI Taxonomy" id="152268"/>
    <lineage>
        <taxon>Bacteria</taxon>
        <taxon>Bacillati</taxon>
        <taxon>Bacillota</taxon>
        <taxon>Bacilli</taxon>
        <taxon>Bacillales</taxon>
        <taxon>Bacillaceae</taxon>
        <taxon>Metabacillus</taxon>
    </lineage>
</organism>
<dbReference type="AlphaFoldDB" id="A0A5C6W712"/>
<keyword evidence="2" id="KW-1185">Reference proteome</keyword>
<reference evidence="1 2" key="1">
    <citation type="journal article" date="2005" name="Int. J. Syst. Evol. Microbiol.">
        <title>Bacillus litoralis sp. nov., isolated from a tidal flat of the Yellow Sea in Korea.</title>
        <authorList>
            <person name="Yoon J.H."/>
            <person name="Oh T.K."/>
        </authorList>
    </citation>
    <scope>NUCLEOTIDE SEQUENCE [LARGE SCALE GENOMIC DNA]</scope>
    <source>
        <strain evidence="1 2">SW-211</strain>
    </source>
</reference>
<evidence type="ECO:0000313" key="1">
    <source>
        <dbReference type="EMBL" id="TXC93194.1"/>
    </source>
</evidence>
<accession>A0A5C6W712</accession>
<dbReference type="OrthoDB" id="2691866at2"/>
<dbReference type="EMBL" id="VOQF01000001">
    <property type="protein sequence ID" value="TXC93194.1"/>
    <property type="molecule type" value="Genomic_DNA"/>
</dbReference>
<gene>
    <name evidence="1" type="ORF">FS935_03095</name>
</gene>
<proteinExistence type="predicted"/>
<name>A0A5C6W712_9BACI</name>
<evidence type="ECO:0000313" key="2">
    <source>
        <dbReference type="Proteomes" id="UP000321363"/>
    </source>
</evidence>
<sequence>MEFELKNKNGAIPCLVVADYDNGRFMIREEDTSGEIFNDPTTMLSWIEKNWNSKDFEDEMLYSKMVASLEQIAHEEST</sequence>
<dbReference type="RefSeq" id="WP_146946053.1">
    <property type="nucleotide sequence ID" value="NZ_VOQF01000001.1"/>
</dbReference>
<evidence type="ECO:0008006" key="3">
    <source>
        <dbReference type="Google" id="ProtNLM"/>
    </source>
</evidence>